<proteinExistence type="evidence at transcript level"/>
<feature type="non-terminal residue" evidence="2">
    <location>
        <position position="69"/>
    </location>
</feature>
<protein>
    <submittedName>
        <fullName evidence="2">Uncharacterized protein</fullName>
    </submittedName>
</protein>
<reference evidence="2" key="1">
    <citation type="journal article" date="2010" name="Cell. Mol. Life Sci.">
        <title>Venom components from Citharischius crawshayi spider (Family Theraphosidae): exploring transcriptome, venomics, and function.</title>
        <authorList>
            <person name="Diego-Garcia E."/>
            <person name="Peigneur S."/>
            <person name="Waelkens E."/>
            <person name="Debaveye S."/>
            <person name="Tytgat J."/>
        </authorList>
    </citation>
    <scope>NUCLEOTIDE SEQUENCE</scope>
    <source>
        <tissue evidence="2">Venom gland</tissue>
    </source>
</reference>
<keyword evidence="1" id="KW-0732">Signal</keyword>
<evidence type="ECO:0000313" key="2">
    <source>
        <dbReference type="EMBL" id="ADF28527.1"/>
    </source>
</evidence>
<accession>D5J706</accession>
<name>D5J706_PELMU</name>
<dbReference type="EMBL" id="GU170901">
    <property type="protein sequence ID" value="ADF28527.1"/>
    <property type="molecule type" value="mRNA"/>
</dbReference>
<feature type="chain" id="PRO_5003073683" evidence="1">
    <location>
        <begin position="18"/>
        <end position="69"/>
    </location>
</feature>
<dbReference type="AlphaFoldDB" id="D5J706"/>
<evidence type="ECO:0000256" key="1">
    <source>
        <dbReference type="SAM" id="SignalP"/>
    </source>
</evidence>
<feature type="signal peptide" evidence="1">
    <location>
        <begin position="1"/>
        <end position="17"/>
    </location>
</feature>
<organism evidence="2">
    <name type="scientific">Pelinobius muticus</name>
    <name type="common">King baboon spider</name>
    <name type="synonym">Citharischius crawshayi</name>
    <dbReference type="NCBI Taxonomy" id="753628"/>
    <lineage>
        <taxon>Eukaryota</taxon>
        <taxon>Metazoa</taxon>
        <taxon>Ecdysozoa</taxon>
        <taxon>Arthropoda</taxon>
        <taxon>Chelicerata</taxon>
        <taxon>Arachnida</taxon>
        <taxon>Araneae</taxon>
        <taxon>Mygalomorphae</taxon>
        <taxon>Avicularoidea</taxon>
        <taxon>Theraphosidae</taxon>
        <taxon>Pelinobius</taxon>
    </lineage>
</organism>
<sequence length="69" mass="7808">MALKLFALFLLFQITQAINPFEGGFIRSKCQKGRPLKGCNQTLLEAYGNTELSKTDKNLNNATTYMMLF</sequence>